<dbReference type="RefSeq" id="WP_207615613.1">
    <property type="nucleotide sequence ID" value="NZ_JAFNLL010000013.1"/>
</dbReference>
<dbReference type="AlphaFoldDB" id="A0A939KM38"/>
<name>A0A939KM38_9MICC</name>
<keyword evidence="2" id="KW-1185">Reference proteome</keyword>
<protein>
    <submittedName>
        <fullName evidence="1">Uncharacterized protein</fullName>
    </submittedName>
</protein>
<gene>
    <name evidence="1" type="ORF">J1902_07410</name>
</gene>
<proteinExistence type="predicted"/>
<comment type="caution">
    <text evidence="1">The sequence shown here is derived from an EMBL/GenBank/DDBJ whole genome shotgun (WGS) entry which is preliminary data.</text>
</comment>
<evidence type="ECO:0000313" key="2">
    <source>
        <dbReference type="Proteomes" id="UP000664164"/>
    </source>
</evidence>
<sequence length="69" mass="7365">MAELGGRCAETLDESVLLGTLLSTVGNDAADSRDDSQRELGQLLRLDLFTPNGKELMEEQISRNAEGGG</sequence>
<organism evidence="1 2">
    <name type="scientific">Arthrobacter cavernae</name>
    <dbReference type="NCBI Taxonomy" id="2817681"/>
    <lineage>
        <taxon>Bacteria</taxon>
        <taxon>Bacillati</taxon>
        <taxon>Actinomycetota</taxon>
        <taxon>Actinomycetes</taxon>
        <taxon>Micrococcales</taxon>
        <taxon>Micrococcaceae</taxon>
        <taxon>Arthrobacter</taxon>
    </lineage>
</organism>
<dbReference type="EMBL" id="JAFNLL010000013">
    <property type="protein sequence ID" value="MBO1267811.1"/>
    <property type="molecule type" value="Genomic_DNA"/>
</dbReference>
<accession>A0A939KM38</accession>
<reference evidence="1" key="1">
    <citation type="submission" date="2021-03" db="EMBL/GenBank/DDBJ databases">
        <title>A new species, PO-11, isolated from a karst cave deposit.</title>
        <authorList>
            <person name="Zhaoxiaoyong W."/>
        </authorList>
    </citation>
    <scope>NUCLEOTIDE SEQUENCE</scope>
    <source>
        <strain evidence="1">PO-11</strain>
    </source>
</reference>
<dbReference type="Proteomes" id="UP000664164">
    <property type="component" value="Unassembled WGS sequence"/>
</dbReference>
<evidence type="ECO:0000313" key="1">
    <source>
        <dbReference type="EMBL" id="MBO1267811.1"/>
    </source>
</evidence>